<evidence type="ECO:0000256" key="2">
    <source>
        <dbReference type="ARBA" id="ARBA00022692"/>
    </source>
</evidence>
<feature type="transmembrane region" description="Helical" evidence="5">
    <location>
        <begin position="542"/>
        <end position="568"/>
    </location>
</feature>
<dbReference type="Pfam" id="PF00528">
    <property type="entry name" value="BPD_transp_1"/>
    <property type="match status" value="1"/>
</dbReference>
<dbReference type="GO" id="GO:0005886">
    <property type="term" value="C:plasma membrane"/>
    <property type="evidence" value="ECO:0007669"/>
    <property type="project" value="UniProtKB-SubCell"/>
</dbReference>
<keyword evidence="5" id="KW-0813">Transport</keyword>
<organism evidence="7 8">
    <name type="scientific">Aliivibrio wodanis</name>
    <dbReference type="NCBI Taxonomy" id="80852"/>
    <lineage>
        <taxon>Bacteria</taxon>
        <taxon>Pseudomonadati</taxon>
        <taxon>Pseudomonadota</taxon>
        <taxon>Gammaproteobacteria</taxon>
        <taxon>Vibrionales</taxon>
        <taxon>Vibrionaceae</taxon>
        <taxon>Aliivibrio</taxon>
    </lineage>
</organism>
<dbReference type="PROSITE" id="PS50928">
    <property type="entry name" value="ABC_TM1"/>
    <property type="match status" value="1"/>
</dbReference>
<accession>A0A090IS67</accession>
<dbReference type="Gene3D" id="1.10.3720.10">
    <property type="entry name" value="MetI-like"/>
    <property type="match status" value="2"/>
</dbReference>
<evidence type="ECO:0000259" key="6">
    <source>
        <dbReference type="PROSITE" id="PS50928"/>
    </source>
</evidence>
<evidence type="ECO:0000313" key="7">
    <source>
        <dbReference type="EMBL" id="CED72163.1"/>
    </source>
</evidence>
<evidence type="ECO:0000256" key="3">
    <source>
        <dbReference type="ARBA" id="ARBA00022989"/>
    </source>
</evidence>
<gene>
    <name evidence="7" type="primary">pstC</name>
    <name evidence="7" type="ORF">AWOD_I_2098</name>
</gene>
<evidence type="ECO:0000256" key="1">
    <source>
        <dbReference type="ARBA" id="ARBA00004651"/>
    </source>
</evidence>
<dbReference type="PANTHER" id="PTHR42727">
    <property type="entry name" value="PHOSPHATE TRANSPORT SYSTEM PERMEASE PROTEIN"/>
    <property type="match status" value="1"/>
</dbReference>
<dbReference type="InterPro" id="IPR000515">
    <property type="entry name" value="MetI-like"/>
</dbReference>
<feature type="transmembrane region" description="Helical" evidence="5">
    <location>
        <begin position="477"/>
        <end position="498"/>
    </location>
</feature>
<keyword evidence="3 5" id="KW-1133">Transmembrane helix</keyword>
<dbReference type="OrthoDB" id="9785113at2"/>
<dbReference type="EMBL" id="LN554846">
    <property type="protein sequence ID" value="CED72163.1"/>
    <property type="molecule type" value="Genomic_DNA"/>
</dbReference>
<feature type="transmembrane region" description="Helical" evidence="5">
    <location>
        <begin position="702"/>
        <end position="723"/>
    </location>
</feature>
<feature type="transmembrane region" description="Helical" evidence="5">
    <location>
        <begin position="31"/>
        <end position="52"/>
    </location>
</feature>
<dbReference type="CDD" id="cd06261">
    <property type="entry name" value="TM_PBP2"/>
    <property type="match status" value="1"/>
</dbReference>
<feature type="transmembrane region" description="Helical" evidence="5">
    <location>
        <begin position="442"/>
        <end position="465"/>
    </location>
</feature>
<dbReference type="KEGG" id="awd:AWOD_I_2098"/>
<dbReference type="HOGENOM" id="CLU_013803_0_0_6"/>
<dbReference type="GO" id="GO:0055085">
    <property type="term" value="P:transmembrane transport"/>
    <property type="evidence" value="ECO:0007669"/>
    <property type="project" value="InterPro"/>
</dbReference>
<proteinExistence type="inferred from homology"/>
<dbReference type="SUPFAM" id="SSF161098">
    <property type="entry name" value="MetI-like"/>
    <property type="match status" value="2"/>
</dbReference>
<keyword evidence="4 5" id="KW-0472">Membrane</keyword>
<dbReference type="Proteomes" id="UP000032427">
    <property type="component" value="Chromosome 1"/>
</dbReference>
<name>A0A090IS67_9GAMM</name>
<evidence type="ECO:0000256" key="5">
    <source>
        <dbReference type="RuleBase" id="RU363032"/>
    </source>
</evidence>
<feature type="transmembrane region" description="Helical" evidence="5">
    <location>
        <begin position="504"/>
        <end position="530"/>
    </location>
</feature>
<comment type="similarity">
    <text evidence="5">Belongs to the binding-protein-dependent transport system permease family.</text>
</comment>
<dbReference type="PATRIC" id="fig|80852.17.peg.2169"/>
<keyword evidence="2 5" id="KW-0812">Transmembrane</keyword>
<feature type="transmembrane region" description="Helical" evidence="5">
    <location>
        <begin position="588"/>
        <end position="607"/>
    </location>
</feature>
<comment type="subcellular location">
    <subcellularLocation>
        <location evidence="1 5">Cell membrane</location>
        <topology evidence="1 5">Multi-pass membrane protein</topology>
    </subcellularLocation>
</comment>
<dbReference type="PANTHER" id="PTHR42727:SF1">
    <property type="entry name" value="PHOSPHATE TRANSPORT SYSTEM PERMEASE"/>
    <property type="match status" value="1"/>
</dbReference>
<dbReference type="STRING" id="80852.AWOD_I_2098"/>
<dbReference type="AlphaFoldDB" id="A0A090IS67"/>
<dbReference type="InterPro" id="IPR035906">
    <property type="entry name" value="MetI-like_sf"/>
</dbReference>
<reference evidence="8" key="1">
    <citation type="submission" date="2014-09" db="EMBL/GenBank/DDBJ databases">
        <authorList>
            <person name="Hjerde E."/>
        </authorList>
    </citation>
    <scope>NUCLEOTIDE SEQUENCE [LARGE SCALE GENOMIC DNA]</scope>
    <source>
        <strain evidence="8">06/09/139</strain>
    </source>
</reference>
<protein>
    <submittedName>
        <fullName evidence="7">Phosphate import protein, transmembrane component PstC</fullName>
    </submittedName>
</protein>
<sequence length="737" mass="82503">MAYAKPNQRIRDKQRRVVDLIMRVWVKSSGVGIIAALMLICFYLLAVIAPIFTSVSVEPLSQYNVSYHDNTLAIGSDEQGKMAYRIDDTGRVEFIDLINKKLVSEQQIIKNATAFTSTIESQDWFAFGDDKGQVQFAQIGFQTNYSKGNRQLIPLVEKFAPFPVIKVDEKQQALTQLALSLTATEGVILAKTQDERLLGVELDSVVNQMTGETVWEAVPITFEQAGLDKIDVLLSMVITPNNDFLYLLYQHELQVWMLKDHQANLRERIPLKESAQKLTLLSGAHSVLVQFENGILSQWFDTISDEKRRLTPIRTFDFGAPILQLSPEVYRKGVSVIDEKGNLSLIHTTTEKRLYRQHLFNDEVLAVTQPPNAEKLIVLTPKGWECFEVTNPHPEVSVQSVFGQIWYEGYPEPAYIWQSTAANDDFESKFSLMPLAFGTLKAAFYALIFAGPIAIGSAIYTAYFMSANVRRYVKPTIEIMEALPTVIIGLLAGIWLAPIVENNLVAVFSLFVFFPLSMIIIAFIWHILPAHIMRKLPRGQHAILLIPALIGIGYLTFQYGYLIESWLFDGDLRHFLGDRGVGYDQRNALVVGIAMGAAIIPTIYTIAEDAIFSVPKHLSEGSLALGATQWQTLTKVVLLTASPGIFSAVMMGLGRAVGETMIVLMATGNTPIMDGNILEGMRTLAANIAIEMPESEMGSTHFRMLFLAAFLLFVFTFFVNSLAEWIRQGLREKYRSL</sequence>
<evidence type="ECO:0000256" key="4">
    <source>
        <dbReference type="ARBA" id="ARBA00023136"/>
    </source>
</evidence>
<evidence type="ECO:0000313" key="8">
    <source>
        <dbReference type="Proteomes" id="UP000032427"/>
    </source>
</evidence>
<dbReference type="GeneID" id="28541675"/>
<feature type="domain" description="ABC transmembrane type-1" evidence="6">
    <location>
        <begin position="436"/>
        <end position="723"/>
    </location>
</feature>
<feature type="transmembrane region" description="Helical" evidence="5">
    <location>
        <begin position="636"/>
        <end position="657"/>
    </location>
</feature>
<keyword evidence="8" id="KW-1185">Reference proteome</keyword>